<dbReference type="PROSITE" id="PS01124">
    <property type="entry name" value="HTH_ARAC_FAMILY_2"/>
    <property type="match status" value="1"/>
</dbReference>
<dbReference type="InterPro" id="IPR014710">
    <property type="entry name" value="RmlC-like_jellyroll"/>
</dbReference>
<dbReference type="RefSeq" id="WP_068363504.1">
    <property type="nucleotide sequence ID" value="NZ_CP019337.1"/>
</dbReference>
<feature type="domain" description="HTH araC/xylS-type" evidence="4">
    <location>
        <begin position="177"/>
        <end position="275"/>
    </location>
</feature>
<evidence type="ECO:0000256" key="3">
    <source>
        <dbReference type="ARBA" id="ARBA00023163"/>
    </source>
</evidence>
<dbReference type="InterPro" id="IPR009057">
    <property type="entry name" value="Homeodomain-like_sf"/>
</dbReference>
<keyword evidence="1" id="KW-0805">Transcription regulation</keyword>
<dbReference type="AlphaFoldDB" id="A0A1B8TX00"/>
<protein>
    <submittedName>
        <fullName evidence="5">AraC family transcriptional regulator</fullName>
    </submittedName>
</protein>
<dbReference type="KEGG" id="prn:BW723_04375"/>
<accession>A0A1B8TX00</accession>
<evidence type="ECO:0000259" key="4">
    <source>
        <dbReference type="PROSITE" id="PS01124"/>
    </source>
</evidence>
<keyword evidence="2" id="KW-0238">DNA-binding</keyword>
<sequence>MNPKFEKVPLGDKKSILAFRFSSRNFEAPWHFHPQHELTLIEKSNGTKFIGDYVGPFEKGELVLLRSNLPHCWKNDSNSSDSSASIVIQWNKGIFAKVYELEGVFTMLKAASKGIIFDKKDVDIIQSEIKKTLGLEKTALYLQLQNILVKLSELPYKQLSNRSFIDDLPSEYTSRMRKIHDFIDHNYQKKIYLKDLAALVSMSEQSFSRFFSKIMGKPFFTFLNEYRIHTANKMLIDTDWSVREICFACGYESLAFFHRQFHKFNNTTPSKYRKSHRIK</sequence>
<dbReference type="Gene3D" id="2.60.120.10">
    <property type="entry name" value="Jelly Rolls"/>
    <property type="match status" value="1"/>
</dbReference>
<evidence type="ECO:0000313" key="6">
    <source>
        <dbReference type="Proteomes" id="UP000092612"/>
    </source>
</evidence>
<dbReference type="PANTHER" id="PTHR43280:SF27">
    <property type="entry name" value="TRANSCRIPTIONAL REGULATOR MTLR"/>
    <property type="match status" value="1"/>
</dbReference>
<reference evidence="6" key="1">
    <citation type="submission" date="2016-02" db="EMBL/GenBank/DDBJ databases">
        <title>Paenibacillus sp. LPB0068, isolated from Crassostrea gigas.</title>
        <authorList>
            <person name="Shin S.-K."/>
            <person name="Yi H."/>
        </authorList>
    </citation>
    <scope>NUCLEOTIDE SEQUENCE [LARGE SCALE GENOMIC DNA]</scope>
    <source>
        <strain evidence="6">KCTC 23969</strain>
    </source>
</reference>
<dbReference type="InterPro" id="IPR011051">
    <property type="entry name" value="RmlC_Cupin_sf"/>
</dbReference>
<dbReference type="Proteomes" id="UP000092612">
    <property type="component" value="Unassembled WGS sequence"/>
</dbReference>
<dbReference type="PANTHER" id="PTHR43280">
    <property type="entry name" value="ARAC-FAMILY TRANSCRIPTIONAL REGULATOR"/>
    <property type="match status" value="1"/>
</dbReference>
<dbReference type="SUPFAM" id="SSF46689">
    <property type="entry name" value="Homeodomain-like"/>
    <property type="match status" value="2"/>
</dbReference>
<dbReference type="SMART" id="SM00342">
    <property type="entry name" value="HTH_ARAC"/>
    <property type="match status" value="1"/>
</dbReference>
<evidence type="ECO:0000313" key="5">
    <source>
        <dbReference type="EMBL" id="OBY63995.1"/>
    </source>
</evidence>
<dbReference type="InterPro" id="IPR018060">
    <property type="entry name" value="HTH_AraC"/>
</dbReference>
<organism evidence="5 6">
    <name type="scientific">Polaribacter reichenbachii</name>
    <dbReference type="NCBI Taxonomy" id="996801"/>
    <lineage>
        <taxon>Bacteria</taxon>
        <taxon>Pseudomonadati</taxon>
        <taxon>Bacteroidota</taxon>
        <taxon>Flavobacteriia</taxon>
        <taxon>Flavobacteriales</taxon>
        <taxon>Flavobacteriaceae</taxon>
    </lineage>
</organism>
<name>A0A1B8TX00_9FLAO</name>
<dbReference type="STRING" id="996801.BW723_04375"/>
<comment type="caution">
    <text evidence="5">The sequence shown here is derived from an EMBL/GenBank/DDBJ whole genome shotgun (WGS) entry which is preliminary data.</text>
</comment>
<evidence type="ECO:0000256" key="2">
    <source>
        <dbReference type="ARBA" id="ARBA00023125"/>
    </source>
</evidence>
<dbReference type="Pfam" id="PF12833">
    <property type="entry name" value="HTH_18"/>
    <property type="match status" value="1"/>
</dbReference>
<dbReference type="GO" id="GO:0043565">
    <property type="term" value="F:sequence-specific DNA binding"/>
    <property type="evidence" value="ECO:0007669"/>
    <property type="project" value="InterPro"/>
</dbReference>
<keyword evidence="6" id="KW-1185">Reference proteome</keyword>
<dbReference type="Gene3D" id="1.10.10.60">
    <property type="entry name" value="Homeodomain-like"/>
    <property type="match status" value="2"/>
</dbReference>
<proteinExistence type="predicted"/>
<dbReference type="GO" id="GO:0003700">
    <property type="term" value="F:DNA-binding transcription factor activity"/>
    <property type="evidence" value="ECO:0007669"/>
    <property type="project" value="InterPro"/>
</dbReference>
<dbReference type="EMBL" id="LSFL01000035">
    <property type="protein sequence ID" value="OBY63995.1"/>
    <property type="molecule type" value="Genomic_DNA"/>
</dbReference>
<gene>
    <name evidence="5" type="ORF">LPB301_11335</name>
</gene>
<dbReference type="OrthoDB" id="1410704at2"/>
<dbReference type="SUPFAM" id="SSF51182">
    <property type="entry name" value="RmlC-like cupins"/>
    <property type="match status" value="1"/>
</dbReference>
<evidence type="ECO:0000256" key="1">
    <source>
        <dbReference type="ARBA" id="ARBA00023015"/>
    </source>
</evidence>
<keyword evidence="3" id="KW-0804">Transcription</keyword>